<sequence length="63" mass="7162">MDDTIRFKLEKNGGFYQTNYLMIVEGGFKFRIEMEEGKLKITKIDSSNNVVSASGVPNPVYIQ</sequence>
<accession>A0A4S1DZ56</accession>
<evidence type="ECO:0000313" key="1">
    <source>
        <dbReference type="EMBL" id="TGV03601.1"/>
    </source>
</evidence>
<keyword evidence="2" id="KW-1185">Reference proteome</keyword>
<dbReference type="Proteomes" id="UP000307602">
    <property type="component" value="Unassembled WGS sequence"/>
</dbReference>
<organism evidence="1 2">
    <name type="scientific">Flavivirga rizhaonensis</name>
    <dbReference type="NCBI Taxonomy" id="2559571"/>
    <lineage>
        <taxon>Bacteria</taxon>
        <taxon>Pseudomonadati</taxon>
        <taxon>Bacteroidota</taxon>
        <taxon>Flavobacteriia</taxon>
        <taxon>Flavobacteriales</taxon>
        <taxon>Flavobacteriaceae</taxon>
        <taxon>Flavivirga</taxon>
    </lineage>
</organism>
<protein>
    <submittedName>
        <fullName evidence="1">Uncharacterized protein</fullName>
    </submittedName>
</protein>
<reference evidence="1 2" key="1">
    <citation type="submission" date="2019-04" db="EMBL/GenBank/DDBJ databases">
        <authorList>
            <person name="Liu A."/>
        </authorList>
    </citation>
    <scope>NUCLEOTIDE SEQUENCE [LARGE SCALE GENOMIC DNA]</scope>
    <source>
        <strain evidence="1 2">RZ03</strain>
    </source>
</reference>
<evidence type="ECO:0000313" key="2">
    <source>
        <dbReference type="Proteomes" id="UP000307602"/>
    </source>
</evidence>
<dbReference type="RefSeq" id="WP_135876295.1">
    <property type="nucleotide sequence ID" value="NZ_SRSO01000006.1"/>
</dbReference>
<comment type="caution">
    <text evidence="1">The sequence shown here is derived from an EMBL/GenBank/DDBJ whole genome shotgun (WGS) entry which is preliminary data.</text>
</comment>
<name>A0A4S1DZ56_9FLAO</name>
<dbReference type="AlphaFoldDB" id="A0A4S1DZ56"/>
<dbReference type="EMBL" id="SRSO01000006">
    <property type="protein sequence ID" value="TGV03601.1"/>
    <property type="molecule type" value="Genomic_DNA"/>
</dbReference>
<proteinExistence type="predicted"/>
<gene>
    <name evidence="1" type="ORF">EM932_06130</name>
</gene>